<dbReference type="PANTHER" id="PTHR11022">
    <property type="entry name" value="PEPTIDOGLYCAN RECOGNITION PROTEIN"/>
    <property type="match status" value="1"/>
</dbReference>
<dbReference type="SMART" id="SM00701">
    <property type="entry name" value="PGRP"/>
    <property type="match status" value="1"/>
</dbReference>
<accession>A0A8C5TWD6</accession>
<feature type="compositionally biased region" description="Gly residues" evidence="2">
    <location>
        <begin position="363"/>
        <end position="373"/>
    </location>
</feature>
<proteinExistence type="inferred from homology"/>
<evidence type="ECO:0008006" key="7">
    <source>
        <dbReference type="Google" id="ProtNLM"/>
    </source>
</evidence>
<reference evidence="5" key="2">
    <citation type="submission" date="2025-09" db="UniProtKB">
        <authorList>
            <consortium name="Ensembl"/>
        </authorList>
    </citation>
    <scope>IDENTIFICATION</scope>
</reference>
<dbReference type="Ensembl" id="ENSMCST00000013777.1">
    <property type="protein sequence ID" value="ENSMCSP00000013425.1"/>
    <property type="gene ID" value="ENSMCSG00000009483.1"/>
</dbReference>
<name>A0A8C5TWD6_9PASS</name>
<dbReference type="CDD" id="cd06583">
    <property type="entry name" value="PGRP"/>
    <property type="match status" value="1"/>
</dbReference>
<dbReference type="SMART" id="SM00644">
    <property type="entry name" value="Ami_2"/>
    <property type="match status" value="1"/>
</dbReference>
<reference evidence="5" key="1">
    <citation type="submission" date="2025-08" db="UniProtKB">
        <authorList>
            <consortium name="Ensembl"/>
        </authorList>
    </citation>
    <scope>IDENTIFICATION</scope>
</reference>
<dbReference type="Pfam" id="PF01510">
    <property type="entry name" value="Amidase_2"/>
    <property type="match status" value="1"/>
</dbReference>
<dbReference type="GO" id="GO:0008270">
    <property type="term" value="F:zinc ion binding"/>
    <property type="evidence" value="ECO:0007669"/>
    <property type="project" value="InterPro"/>
</dbReference>
<evidence type="ECO:0000256" key="2">
    <source>
        <dbReference type="SAM" id="MobiDB-lite"/>
    </source>
</evidence>
<dbReference type="InterPro" id="IPR002502">
    <property type="entry name" value="Amidase_domain"/>
</dbReference>
<feature type="domain" description="Peptidoglycan recognition protein family" evidence="4">
    <location>
        <begin position="205"/>
        <end position="362"/>
    </location>
</feature>
<evidence type="ECO:0000256" key="1">
    <source>
        <dbReference type="ARBA" id="ARBA00007553"/>
    </source>
</evidence>
<dbReference type="InterPro" id="IPR036505">
    <property type="entry name" value="Amidase/PGRP_sf"/>
</dbReference>
<evidence type="ECO:0000313" key="5">
    <source>
        <dbReference type="Ensembl" id="ENSMCSP00000013425.1"/>
    </source>
</evidence>
<dbReference type="GO" id="GO:0008745">
    <property type="term" value="F:N-acetylmuramoyl-L-alanine amidase activity"/>
    <property type="evidence" value="ECO:0007669"/>
    <property type="project" value="InterPro"/>
</dbReference>
<dbReference type="Gene3D" id="3.40.80.10">
    <property type="entry name" value="Peptidoglycan recognition protein-like"/>
    <property type="match status" value="1"/>
</dbReference>
<protein>
    <recommendedName>
        <fullName evidence="7">Peptidoglycan recognition protein family domain-containing protein</fullName>
    </recommendedName>
</protein>
<dbReference type="AlphaFoldDB" id="A0A8C5TWD6"/>
<organism evidence="5 6">
    <name type="scientific">Malurus cyaneus samueli</name>
    <dbReference type="NCBI Taxonomy" id="2593467"/>
    <lineage>
        <taxon>Eukaryota</taxon>
        <taxon>Metazoa</taxon>
        <taxon>Chordata</taxon>
        <taxon>Craniata</taxon>
        <taxon>Vertebrata</taxon>
        <taxon>Euteleostomi</taxon>
        <taxon>Archelosauria</taxon>
        <taxon>Archosauria</taxon>
        <taxon>Dinosauria</taxon>
        <taxon>Saurischia</taxon>
        <taxon>Theropoda</taxon>
        <taxon>Coelurosauria</taxon>
        <taxon>Aves</taxon>
        <taxon>Neognathae</taxon>
        <taxon>Neoaves</taxon>
        <taxon>Telluraves</taxon>
        <taxon>Australaves</taxon>
        <taxon>Passeriformes</taxon>
        <taxon>Meliphagoidea</taxon>
        <taxon>Maluridae</taxon>
        <taxon>Malurus</taxon>
    </lineage>
</organism>
<evidence type="ECO:0000313" key="6">
    <source>
        <dbReference type="Proteomes" id="UP000694560"/>
    </source>
</evidence>
<feature type="domain" description="N-acetylmuramoyl-L-alanine amidase" evidence="3">
    <location>
        <begin position="218"/>
        <end position="341"/>
    </location>
</feature>
<dbReference type="GO" id="GO:0009253">
    <property type="term" value="P:peptidoglycan catabolic process"/>
    <property type="evidence" value="ECO:0007669"/>
    <property type="project" value="InterPro"/>
</dbReference>
<dbReference type="PANTHER" id="PTHR11022:SF66">
    <property type="entry name" value="N-ACETYLMURAMOYL-L-ALANINE AMIDASE"/>
    <property type="match status" value="1"/>
</dbReference>
<evidence type="ECO:0000259" key="3">
    <source>
        <dbReference type="SMART" id="SM00644"/>
    </source>
</evidence>
<keyword evidence="6" id="KW-1185">Reference proteome</keyword>
<feature type="region of interest" description="Disordered" evidence="2">
    <location>
        <begin position="351"/>
        <end position="373"/>
    </location>
</feature>
<comment type="similarity">
    <text evidence="1">Belongs to the N-acetylmuramoyl-L-alanine amidase 2 family.</text>
</comment>
<dbReference type="InterPro" id="IPR006619">
    <property type="entry name" value="PGRP_domain_met/bac"/>
</dbReference>
<dbReference type="SUPFAM" id="SSF55846">
    <property type="entry name" value="N-acetylmuramoyl-L-alanine amidase-like"/>
    <property type="match status" value="1"/>
</dbReference>
<dbReference type="InterPro" id="IPR015510">
    <property type="entry name" value="PGRP"/>
</dbReference>
<evidence type="ECO:0000259" key="4">
    <source>
        <dbReference type="SMART" id="SM00701"/>
    </source>
</evidence>
<sequence>MDGAILGTRLARGLLGVATDGAVAQDPLPVATDTSDGTLVASAPPSVATEATDAPLAQDPLPVATDAELARGPLPVATNRTLVAQSPPSVATNRTLVAQSPPSVATNRTLVARAPPSVAELLRGYYGTGGGSSGAGWRPPSSDRRREFRALAGPERLRREVAEVLVALRAMSPVPELVRDLGTQEVAEVARRAAREFSERYVECPLIVPRCLWGARPARGSPVTLRPPLSTLVIHHTLEPSRPCRTFGHCARDMRDIQRFHQDTRGWDDIGYNFLVGSDGSVFEGRGWHRVGAHARGHNTRSYGVAIVGDFRATTPDRDTVALVRTNSCPAPSAPATSGRTLSCAVTASSDTPTVLGTRSSGHAGGGAGSGVH</sequence>
<dbReference type="Proteomes" id="UP000694560">
    <property type="component" value="Unplaced"/>
</dbReference>